<protein>
    <submittedName>
        <fullName evidence="1">Uncharacterized protein</fullName>
    </submittedName>
</protein>
<comment type="caution">
    <text evidence="1">The sequence shown here is derived from an EMBL/GenBank/DDBJ whole genome shotgun (WGS) entry which is preliminary data.</text>
</comment>
<accession>A0AA37PB30</accession>
<name>A0AA37PB30_9PEZI</name>
<dbReference type="Proteomes" id="UP001055115">
    <property type="component" value="Unassembled WGS sequence"/>
</dbReference>
<proteinExistence type="predicted"/>
<reference evidence="1 2" key="1">
    <citation type="submission" date="2022-03" db="EMBL/GenBank/DDBJ databases">
        <title>Genome data of Colletotrichum spp.</title>
        <authorList>
            <person name="Utami Y.D."/>
            <person name="Hiruma K."/>
        </authorList>
    </citation>
    <scope>NUCLEOTIDE SEQUENCE [LARGE SCALE GENOMIC DNA]</scope>
    <source>
        <strain evidence="1 2">MAFF 239500</strain>
    </source>
</reference>
<dbReference type="EMBL" id="BQXU01000026">
    <property type="protein sequence ID" value="GKT48958.1"/>
    <property type="molecule type" value="Genomic_DNA"/>
</dbReference>
<dbReference type="GeneID" id="73329941"/>
<sequence>MSTPSSQDELGLIRQEDGLWPAICIVNQSFDIYLGTRDSNSQQIPNDTVFQFVVLASPEALQVFLGERDGSQLRLDGAWMPDRHWGTVVFLKWLSSRSIWPSCDAPKRHLGVVPVFCRTWSAGACVPFNTVNLPSETETLLRSEPALKF</sequence>
<organism evidence="1 2">
    <name type="scientific">Colletotrichum spaethianum</name>
    <dbReference type="NCBI Taxonomy" id="700344"/>
    <lineage>
        <taxon>Eukaryota</taxon>
        <taxon>Fungi</taxon>
        <taxon>Dikarya</taxon>
        <taxon>Ascomycota</taxon>
        <taxon>Pezizomycotina</taxon>
        <taxon>Sordariomycetes</taxon>
        <taxon>Hypocreomycetidae</taxon>
        <taxon>Glomerellales</taxon>
        <taxon>Glomerellaceae</taxon>
        <taxon>Colletotrichum</taxon>
        <taxon>Colletotrichum spaethianum species complex</taxon>
    </lineage>
</organism>
<dbReference type="AlphaFoldDB" id="A0AA37PB30"/>
<keyword evidence="2" id="KW-1185">Reference proteome</keyword>
<evidence type="ECO:0000313" key="2">
    <source>
        <dbReference type="Proteomes" id="UP001055115"/>
    </source>
</evidence>
<dbReference type="RefSeq" id="XP_049131308.1">
    <property type="nucleotide sequence ID" value="XM_049275351.1"/>
</dbReference>
<gene>
    <name evidence="1" type="ORF">ColSpa_09139</name>
</gene>
<evidence type="ECO:0000313" key="1">
    <source>
        <dbReference type="EMBL" id="GKT48958.1"/>
    </source>
</evidence>